<dbReference type="Proteomes" id="UP000499080">
    <property type="component" value="Unassembled WGS sequence"/>
</dbReference>
<organism evidence="1 2">
    <name type="scientific">Araneus ventricosus</name>
    <name type="common">Orbweaver spider</name>
    <name type="synonym">Epeira ventricosa</name>
    <dbReference type="NCBI Taxonomy" id="182803"/>
    <lineage>
        <taxon>Eukaryota</taxon>
        <taxon>Metazoa</taxon>
        <taxon>Ecdysozoa</taxon>
        <taxon>Arthropoda</taxon>
        <taxon>Chelicerata</taxon>
        <taxon>Arachnida</taxon>
        <taxon>Araneae</taxon>
        <taxon>Araneomorphae</taxon>
        <taxon>Entelegynae</taxon>
        <taxon>Araneoidea</taxon>
        <taxon>Araneidae</taxon>
        <taxon>Araneus</taxon>
    </lineage>
</organism>
<proteinExistence type="predicted"/>
<evidence type="ECO:0000313" key="1">
    <source>
        <dbReference type="EMBL" id="GBM57595.1"/>
    </source>
</evidence>
<dbReference type="EMBL" id="BGPR01001599">
    <property type="protein sequence ID" value="GBM57595.1"/>
    <property type="molecule type" value="Genomic_DNA"/>
</dbReference>
<reference evidence="1 2" key="1">
    <citation type="journal article" date="2019" name="Sci. Rep.">
        <title>Orb-weaving spider Araneus ventricosus genome elucidates the spidroin gene catalogue.</title>
        <authorList>
            <person name="Kono N."/>
            <person name="Nakamura H."/>
            <person name="Ohtoshi R."/>
            <person name="Moran D.A.P."/>
            <person name="Shinohara A."/>
            <person name="Yoshida Y."/>
            <person name="Fujiwara M."/>
            <person name="Mori M."/>
            <person name="Tomita M."/>
            <person name="Arakawa K."/>
        </authorList>
    </citation>
    <scope>NUCLEOTIDE SEQUENCE [LARGE SCALE GENOMIC DNA]</scope>
</reference>
<gene>
    <name evidence="1" type="ORF">AVEN_85458_1</name>
</gene>
<dbReference type="AlphaFoldDB" id="A0A4Y2GXS4"/>
<evidence type="ECO:0000313" key="2">
    <source>
        <dbReference type="Proteomes" id="UP000499080"/>
    </source>
</evidence>
<name>A0A4Y2GXS4_ARAVE</name>
<sequence>MRSRRISKQKSRFPLEHINGDVAPSPMTARIPVMWRSSHELLIKRAIHRSSIVEFLELGKEKTIVSFKNRWKLGQMDGSDGIFKPSVVYRGL</sequence>
<accession>A0A4Y2GXS4</accession>
<protein>
    <submittedName>
        <fullName evidence="1">Uncharacterized protein</fullName>
    </submittedName>
</protein>
<comment type="caution">
    <text evidence="1">The sequence shown here is derived from an EMBL/GenBank/DDBJ whole genome shotgun (WGS) entry which is preliminary data.</text>
</comment>
<keyword evidence="2" id="KW-1185">Reference proteome</keyword>